<name>A0A2I1HM03_9GLOM</name>
<dbReference type="Proteomes" id="UP000234323">
    <property type="component" value="Unassembled WGS sequence"/>
</dbReference>
<protein>
    <submittedName>
        <fullName evidence="1">Uncharacterized protein</fullName>
    </submittedName>
</protein>
<dbReference type="EMBL" id="LLXI01003829">
    <property type="protein sequence ID" value="PKY59890.1"/>
    <property type="molecule type" value="Genomic_DNA"/>
</dbReference>
<dbReference type="AlphaFoldDB" id="A0A2I1HM03"/>
<dbReference type="VEuPathDB" id="FungiDB:RhiirA1_403851"/>
<accession>A0A2I1HM03</accession>
<evidence type="ECO:0000313" key="2">
    <source>
        <dbReference type="Proteomes" id="UP000234323"/>
    </source>
</evidence>
<sequence>MDKDFTADIAVADMGLDTSIFQPIVLIPTGSFSPDDTDVMNKDSSDHIPDYIGKTKTIGKDEFKRLIIHFYTVEDRNTCINDSYPDLADIKFHAHDLRQLKFAENLQAIQVTDIPFFIFKDDIIAMFKRFSNIDSCYLYAGLGKYGVQSEISLSANTKDIDLALFVRQLSGKAVNVPLFFNSYKPKKWVYITFSSQELLDTAME</sequence>
<evidence type="ECO:0000313" key="1">
    <source>
        <dbReference type="EMBL" id="PKY59890.1"/>
    </source>
</evidence>
<proteinExistence type="predicted"/>
<organism evidence="1 2">
    <name type="scientific">Rhizophagus irregularis</name>
    <dbReference type="NCBI Taxonomy" id="588596"/>
    <lineage>
        <taxon>Eukaryota</taxon>
        <taxon>Fungi</taxon>
        <taxon>Fungi incertae sedis</taxon>
        <taxon>Mucoromycota</taxon>
        <taxon>Glomeromycotina</taxon>
        <taxon>Glomeromycetes</taxon>
        <taxon>Glomerales</taxon>
        <taxon>Glomeraceae</taxon>
        <taxon>Rhizophagus</taxon>
    </lineage>
</organism>
<keyword evidence="2" id="KW-1185">Reference proteome</keyword>
<comment type="caution">
    <text evidence="1">The sequence shown here is derived from an EMBL/GenBank/DDBJ whole genome shotgun (WGS) entry which is preliminary data.</text>
</comment>
<gene>
    <name evidence="1" type="ORF">RhiirA4_483013</name>
</gene>
<reference evidence="1 2" key="1">
    <citation type="submission" date="2015-10" db="EMBL/GenBank/DDBJ databases">
        <title>Genome analyses suggest a sexual origin of heterokaryosis in a supposedly ancient asexual fungus.</title>
        <authorList>
            <person name="Ropars J."/>
            <person name="Sedzielewska K."/>
            <person name="Noel J."/>
            <person name="Charron P."/>
            <person name="Farinelli L."/>
            <person name="Marton T."/>
            <person name="Kruger M."/>
            <person name="Pelin A."/>
            <person name="Brachmann A."/>
            <person name="Corradi N."/>
        </authorList>
    </citation>
    <scope>NUCLEOTIDE SEQUENCE [LARGE SCALE GENOMIC DNA]</scope>
    <source>
        <strain evidence="1 2">A4</strain>
    </source>
</reference>